<evidence type="ECO:0000256" key="5">
    <source>
        <dbReference type="ARBA" id="ARBA00022692"/>
    </source>
</evidence>
<comment type="subcellular location">
    <subcellularLocation>
        <location evidence="1 10">Cell outer membrane</location>
    </subcellularLocation>
</comment>
<keyword evidence="7" id="KW-0653">Protein transport</keyword>
<dbReference type="InterPro" id="IPR038591">
    <property type="entry name" value="NolW-like_sf"/>
</dbReference>
<keyword evidence="6" id="KW-0732">Signal</keyword>
<evidence type="ECO:0000256" key="6">
    <source>
        <dbReference type="ARBA" id="ARBA00022729"/>
    </source>
</evidence>
<dbReference type="AlphaFoldDB" id="A0A345CWA4"/>
<dbReference type="NCBIfam" id="TIGR02517">
    <property type="entry name" value="type_II_gspD"/>
    <property type="match status" value="1"/>
</dbReference>
<dbReference type="Gene3D" id="3.30.1370.120">
    <property type="match status" value="3"/>
</dbReference>
<reference evidence="15 16" key="1">
    <citation type="submission" date="2016-01" db="EMBL/GenBank/DDBJ databases">
        <authorList>
            <person name="Oliw E.H."/>
        </authorList>
    </citation>
    <scope>NUCLEOTIDE SEQUENCE [LARGE SCALE GENOMIC DNA]</scope>
    <source>
        <strain evidence="15 16">MDcuke</strain>
    </source>
</reference>
<accession>A0A345CWA4</accession>
<proteinExistence type="inferred from homology"/>
<dbReference type="InterPro" id="IPR004846">
    <property type="entry name" value="T2SS/T3SS_dom"/>
</dbReference>
<feature type="compositionally biased region" description="Polar residues" evidence="11">
    <location>
        <begin position="352"/>
        <end position="364"/>
    </location>
</feature>
<dbReference type="InterPro" id="IPR049371">
    <property type="entry name" value="GspD-like_N0"/>
</dbReference>
<evidence type="ECO:0000259" key="12">
    <source>
        <dbReference type="Pfam" id="PF00263"/>
    </source>
</evidence>
<organism evidence="15 16">
    <name type="scientific">Erwinia tracheiphila</name>
    <dbReference type="NCBI Taxonomy" id="65700"/>
    <lineage>
        <taxon>Bacteria</taxon>
        <taxon>Pseudomonadati</taxon>
        <taxon>Pseudomonadota</taxon>
        <taxon>Gammaproteobacteria</taxon>
        <taxon>Enterobacterales</taxon>
        <taxon>Erwiniaceae</taxon>
        <taxon>Erwinia</taxon>
    </lineage>
</organism>
<feature type="domain" description="NolW-like" evidence="13">
    <location>
        <begin position="154"/>
        <end position="215"/>
    </location>
</feature>
<keyword evidence="4" id="KW-1134">Transmembrane beta strand</keyword>
<evidence type="ECO:0000313" key="15">
    <source>
        <dbReference type="EMBL" id="AXF77721.1"/>
    </source>
</evidence>
<feature type="compositionally biased region" description="Polar residues" evidence="11">
    <location>
        <begin position="323"/>
        <end position="334"/>
    </location>
</feature>
<feature type="domain" description="NolW-like" evidence="13">
    <location>
        <begin position="222"/>
        <end position="293"/>
    </location>
</feature>
<dbReference type="GO" id="GO:0015627">
    <property type="term" value="C:type II protein secretion system complex"/>
    <property type="evidence" value="ECO:0007669"/>
    <property type="project" value="InterPro"/>
</dbReference>
<dbReference type="InterPro" id="IPR005644">
    <property type="entry name" value="NolW-like"/>
</dbReference>
<name>A0A345CWA4_9GAMM</name>
<evidence type="ECO:0000256" key="1">
    <source>
        <dbReference type="ARBA" id="ARBA00004442"/>
    </source>
</evidence>
<dbReference type="GO" id="GO:0009279">
    <property type="term" value="C:cell outer membrane"/>
    <property type="evidence" value="ECO:0007669"/>
    <property type="project" value="UniProtKB-SubCell"/>
</dbReference>
<dbReference type="InterPro" id="IPR013356">
    <property type="entry name" value="T2SS_GspD"/>
</dbReference>
<dbReference type="Pfam" id="PF03958">
    <property type="entry name" value="Secretin_N"/>
    <property type="match status" value="3"/>
</dbReference>
<evidence type="ECO:0000256" key="7">
    <source>
        <dbReference type="ARBA" id="ARBA00022927"/>
    </source>
</evidence>
<dbReference type="PROSITE" id="PS00875">
    <property type="entry name" value="T2SP_D"/>
    <property type="match status" value="1"/>
</dbReference>
<sequence>MIFMDNIISSKNRGLLSVVFYSCFLFTHFACNEAAAASMEIGPSPDNTANSVVTPRFTAAFKNTDIREFINIVSKNLHKTIIIDSHVQGEVSVHSYEQLTADQYYQFFLNVLEVYGYTVITNSDNILKVVPSEKGERAALTAQKKKLNGAEIVVRIVPMQNLSGDSLAPILDKFNNNMGVGSVRYYKPGNSLLITGRADEVRTLEAIVLDLDKNSSNRTSVDIIPVRNTKPSVIKKAVTDIYSSSDDSSADSSADSEFSRPKLVAEDQAKVLLVNGTDKARQTVRSIIARLDKVANAKDNSKVIFLKYTDAVDMAKLLSSYGGTNNDSDHNVQNAGDVGTGTGSSDGEHAQNDSSSNFGEQNQFLSNNSTQFSSDYGSSLNSGSPIFEGASVHADKANNALVVHAPEEEMREIESIINKLDIRRNQVLVEAIIVEIQDADGLNLGVSWANALGGGFGYNSDGDSNRVTRAANGFGENQPIASALKESGGLVAGFYHGNWGFLFSALESNKHNNILATPSIVTLDNRQAEFNVGQDIPILTGSQTTNSDNIFNTVERRTVGFKFKIRSMIDQGNTVQLYISQEISSLTDANTANIDSKLGAVFNIRTVNNVVQVENGETVVIGGLLDKEQNNRVSKVPLLGDIPWIGGLFRYTSHNDTKRNLMLFIRPHIIRVQDRYNDFTASQYASFKEDQQKDNPELVKSLEPHLSGRSASSRESIAHIQSNIAEFAREVAE</sequence>
<evidence type="ECO:0000256" key="8">
    <source>
        <dbReference type="ARBA" id="ARBA00023136"/>
    </source>
</evidence>
<dbReference type="GO" id="GO:0015628">
    <property type="term" value="P:protein secretion by the type II secretion system"/>
    <property type="evidence" value="ECO:0007669"/>
    <property type="project" value="InterPro"/>
</dbReference>
<dbReference type="EMBL" id="CP013970">
    <property type="protein sequence ID" value="AXF77721.1"/>
    <property type="molecule type" value="Genomic_DNA"/>
</dbReference>
<dbReference type="PANTHER" id="PTHR30332">
    <property type="entry name" value="PROBABLE GENERAL SECRETION PATHWAY PROTEIN D"/>
    <property type="match status" value="1"/>
</dbReference>
<evidence type="ECO:0000256" key="4">
    <source>
        <dbReference type="ARBA" id="ARBA00022452"/>
    </source>
</evidence>
<gene>
    <name evidence="15" type="primary">gspD</name>
    <name evidence="15" type="ORF">AV903_19455</name>
</gene>
<dbReference type="Pfam" id="PF21305">
    <property type="entry name" value="type_II_gspD_N0"/>
    <property type="match status" value="1"/>
</dbReference>
<evidence type="ECO:0000256" key="9">
    <source>
        <dbReference type="ARBA" id="ARBA00023237"/>
    </source>
</evidence>
<evidence type="ECO:0000256" key="11">
    <source>
        <dbReference type="SAM" id="MobiDB-lite"/>
    </source>
</evidence>
<dbReference type="RefSeq" id="WP_233479594.1">
    <property type="nucleotide sequence ID" value="NZ_CP089934.1"/>
</dbReference>
<feature type="domain" description="Type II/III secretion system secretin-like" evidence="12">
    <location>
        <begin position="505"/>
        <end position="671"/>
    </location>
</feature>
<evidence type="ECO:0000256" key="10">
    <source>
        <dbReference type="RuleBase" id="RU004004"/>
    </source>
</evidence>
<keyword evidence="5" id="KW-0812">Transmembrane</keyword>
<dbReference type="InterPro" id="IPR004845">
    <property type="entry name" value="T2SS_GspD_CS"/>
</dbReference>
<keyword evidence="8" id="KW-0472">Membrane</keyword>
<dbReference type="PRINTS" id="PR00811">
    <property type="entry name" value="BCTERIALGSPD"/>
</dbReference>
<feature type="domain" description="NolW-like" evidence="13">
    <location>
        <begin position="302"/>
        <end position="426"/>
    </location>
</feature>
<keyword evidence="3 10" id="KW-0813">Transport</keyword>
<dbReference type="Proteomes" id="UP000264980">
    <property type="component" value="Chromosome"/>
</dbReference>
<evidence type="ECO:0000259" key="14">
    <source>
        <dbReference type="Pfam" id="PF21305"/>
    </source>
</evidence>
<dbReference type="InterPro" id="IPR050810">
    <property type="entry name" value="Bact_Secretion_Sys_Channel"/>
</dbReference>
<evidence type="ECO:0000256" key="3">
    <source>
        <dbReference type="ARBA" id="ARBA00022448"/>
    </source>
</evidence>
<evidence type="ECO:0000259" key="13">
    <source>
        <dbReference type="Pfam" id="PF03958"/>
    </source>
</evidence>
<dbReference type="InterPro" id="IPR001775">
    <property type="entry name" value="GspD/PilQ"/>
</dbReference>
<protein>
    <submittedName>
        <fullName evidence="15">Type II secretion system protein GspD</fullName>
    </submittedName>
</protein>
<evidence type="ECO:0000256" key="2">
    <source>
        <dbReference type="ARBA" id="ARBA00006980"/>
    </source>
</evidence>
<feature type="domain" description="GspD-like N0" evidence="14">
    <location>
        <begin position="61"/>
        <end position="129"/>
    </location>
</feature>
<keyword evidence="9" id="KW-0998">Cell outer membrane</keyword>
<comment type="similarity">
    <text evidence="2">Belongs to the bacterial secretin family. GSP D subfamily.</text>
</comment>
<evidence type="ECO:0000313" key="16">
    <source>
        <dbReference type="Proteomes" id="UP000264980"/>
    </source>
</evidence>
<dbReference type="PANTHER" id="PTHR30332:SF24">
    <property type="entry name" value="SECRETIN GSPD-RELATED"/>
    <property type="match status" value="1"/>
</dbReference>
<dbReference type="Pfam" id="PF00263">
    <property type="entry name" value="Secretin"/>
    <property type="match status" value="1"/>
</dbReference>
<feature type="region of interest" description="Disordered" evidence="11">
    <location>
        <begin position="323"/>
        <end position="364"/>
    </location>
</feature>